<evidence type="ECO:0000256" key="2">
    <source>
        <dbReference type="SAM" id="SignalP"/>
    </source>
</evidence>
<evidence type="ECO:0000313" key="5">
    <source>
        <dbReference type="Proteomes" id="UP001148313"/>
    </source>
</evidence>
<evidence type="ECO:0000313" key="4">
    <source>
        <dbReference type="EMBL" id="MDA4847892.1"/>
    </source>
</evidence>
<evidence type="ECO:0000256" key="1">
    <source>
        <dbReference type="ARBA" id="ARBA00022729"/>
    </source>
</evidence>
<evidence type="ECO:0000259" key="3">
    <source>
        <dbReference type="Pfam" id="PF13505"/>
    </source>
</evidence>
<accession>A0ABT4VT49</accession>
<proteinExistence type="predicted"/>
<feature type="signal peptide" evidence="2">
    <location>
        <begin position="1"/>
        <end position="24"/>
    </location>
</feature>
<keyword evidence="5" id="KW-1185">Reference proteome</keyword>
<dbReference type="RefSeq" id="WP_271091735.1">
    <property type="nucleotide sequence ID" value="NZ_JAPJZH010000016.1"/>
</dbReference>
<reference evidence="4" key="1">
    <citation type="submission" date="2022-11" db="EMBL/GenBank/DDBJ databases">
        <title>Hoeflea poritis sp. nov., isolated from scleractinian coral Porites lutea.</title>
        <authorList>
            <person name="Zhang G."/>
            <person name="Wei Q."/>
            <person name="Cai L."/>
        </authorList>
    </citation>
    <scope>NUCLEOTIDE SEQUENCE</scope>
    <source>
        <strain evidence="4">E7-10</strain>
    </source>
</reference>
<dbReference type="EMBL" id="JAPJZH010000016">
    <property type="protein sequence ID" value="MDA4847892.1"/>
    <property type="molecule type" value="Genomic_DNA"/>
</dbReference>
<comment type="caution">
    <text evidence="4">The sequence shown here is derived from an EMBL/GenBank/DDBJ whole genome shotgun (WGS) entry which is preliminary data.</text>
</comment>
<dbReference type="Gene3D" id="2.40.160.20">
    <property type="match status" value="1"/>
</dbReference>
<feature type="chain" id="PRO_5045840233" evidence="2">
    <location>
        <begin position="25"/>
        <end position="280"/>
    </location>
</feature>
<dbReference type="InterPro" id="IPR027385">
    <property type="entry name" value="Beta-barrel_OMP"/>
</dbReference>
<name>A0ABT4VT49_9HYPH</name>
<feature type="domain" description="Outer membrane protein beta-barrel" evidence="3">
    <location>
        <begin position="46"/>
        <end position="277"/>
    </location>
</feature>
<dbReference type="InterPro" id="IPR011250">
    <property type="entry name" value="OMP/PagP_B-barrel"/>
</dbReference>
<organism evidence="4 5">
    <name type="scientific">Hoeflea poritis</name>
    <dbReference type="NCBI Taxonomy" id="2993659"/>
    <lineage>
        <taxon>Bacteria</taxon>
        <taxon>Pseudomonadati</taxon>
        <taxon>Pseudomonadota</taxon>
        <taxon>Alphaproteobacteria</taxon>
        <taxon>Hyphomicrobiales</taxon>
        <taxon>Rhizobiaceae</taxon>
        <taxon>Hoeflea</taxon>
    </lineage>
</organism>
<keyword evidence="1 2" id="KW-0732">Signal</keyword>
<protein>
    <submittedName>
        <fullName evidence="4">Outer membrane beta-barrel protein</fullName>
    </submittedName>
</protein>
<gene>
    <name evidence="4" type="ORF">OOZ53_21220</name>
</gene>
<dbReference type="SUPFAM" id="SSF56925">
    <property type="entry name" value="OMPA-like"/>
    <property type="match status" value="1"/>
</dbReference>
<dbReference type="Proteomes" id="UP001148313">
    <property type="component" value="Unassembled WGS sequence"/>
</dbReference>
<dbReference type="Pfam" id="PF13505">
    <property type="entry name" value="OMP_b-brl"/>
    <property type="match status" value="1"/>
</dbReference>
<sequence>MIKSVLSRSLIAALLVGASNAALAADLDNIIYAPELPRTVPVEVGNGWYLRGDVSYDFSTSGDATSFRSWDFNTSTEGPAVGYSSSSFETDWGVGLGLGYQFTNWLRGEAMLNYQRGTFSATSSSAAVPCTGLLADGCDTSGAADFESYGLMANGYVDLGTYSGFTPYVGAGAGLTLVDYDSYVASETCVGACPGGTTPVTVSHAGQADWRFTYALMAGVSYEFVRNLKADLGYRYTNVGSGDIYGFDSVSAAAGATGVQSSDNGYSTHAVTASLRYALW</sequence>